<dbReference type="EMBL" id="BNBO01000039">
    <property type="protein sequence ID" value="GHH78775.1"/>
    <property type="molecule type" value="Genomic_DNA"/>
</dbReference>
<comment type="caution">
    <text evidence="3">The sequence shown here is derived from an EMBL/GenBank/DDBJ whole genome shotgun (WGS) entry which is preliminary data.</text>
</comment>
<feature type="region of interest" description="Disordered" evidence="1">
    <location>
        <begin position="77"/>
        <end position="108"/>
    </location>
</feature>
<evidence type="ECO:0000256" key="2">
    <source>
        <dbReference type="SAM" id="Phobius"/>
    </source>
</evidence>
<sequence length="446" mass="45429">MSTDEKFEDDLIYAISRTGDAFQAEGTALLSGGLRRGRRRWRRGSAAAVAGGVTALALVATGGVYLAGAGGPRGDGGQPVTVAAADGSGAPASGTGAPDAGAPGTPVQSAAAAPAAAVTGEQMAGLLKALLPPGTVTVAGSRGSAGTGNQPPGAPYASVVFDDGHGQAAIQVGVQRQAPGDASLLDQVKCPDPKFQPAGVVCTSTLLADGSTLMVLQGYEYPDRRVDTKAWSATLAGQDGRLVQVQEWNAAKEKDAPITRPAPPLTPAQLGALVTDKSWDAVVQALPTPKPQSPATGKEYSAEEILAITAGLLPAGLTESETGGQPGYANFVLNDGKGKSMVELNVQDWSRALKEHQQGTAKDGDVVEQVFAKARTLPDGTKVVFEKGADKAAVWTVDSLRPDGMRVVVGAYTAGGPKQPSVRTAPALTEAQLEAIATSPLWVLKK</sequence>
<dbReference type="GeneID" id="95355877"/>
<protein>
    <recommendedName>
        <fullName evidence="5">LigA protein</fullName>
    </recommendedName>
</protein>
<keyword evidence="2" id="KW-1133">Transmembrane helix</keyword>
<feature type="transmembrane region" description="Helical" evidence="2">
    <location>
        <begin position="45"/>
        <end position="68"/>
    </location>
</feature>
<evidence type="ECO:0000313" key="4">
    <source>
        <dbReference type="Proteomes" id="UP000617734"/>
    </source>
</evidence>
<evidence type="ECO:0008006" key="5">
    <source>
        <dbReference type="Google" id="ProtNLM"/>
    </source>
</evidence>
<keyword evidence="2" id="KW-0472">Membrane</keyword>
<keyword evidence="4" id="KW-1185">Reference proteome</keyword>
<evidence type="ECO:0000313" key="3">
    <source>
        <dbReference type="EMBL" id="GHH78775.1"/>
    </source>
</evidence>
<dbReference type="Proteomes" id="UP000617734">
    <property type="component" value="Unassembled WGS sequence"/>
</dbReference>
<organism evidence="3 4">
    <name type="scientific">Kitasatospora indigofera</name>
    <dbReference type="NCBI Taxonomy" id="67307"/>
    <lineage>
        <taxon>Bacteria</taxon>
        <taxon>Bacillati</taxon>
        <taxon>Actinomycetota</taxon>
        <taxon>Actinomycetes</taxon>
        <taxon>Kitasatosporales</taxon>
        <taxon>Streptomycetaceae</taxon>
        <taxon>Kitasatospora</taxon>
    </lineage>
</organism>
<name>A0A919KZ41_9ACTN</name>
<dbReference type="RefSeq" id="WP_190213628.1">
    <property type="nucleotide sequence ID" value="NZ_BNBO01000039.1"/>
</dbReference>
<proteinExistence type="predicted"/>
<keyword evidence="2" id="KW-0812">Transmembrane</keyword>
<feature type="compositionally biased region" description="Low complexity" evidence="1">
    <location>
        <begin position="83"/>
        <end position="108"/>
    </location>
</feature>
<evidence type="ECO:0000256" key="1">
    <source>
        <dbReference type="SAM" id="MobiDB-lite"/>
    </source>
</evidence>
<reference evidence="3" key="2">
    <citation type="submission" date="2020-09" db="EMBL/GenBank/DDBJ databases">
        <authorList>
            <person name="Sun Q."/>
            <person name="Ohkuma M."/>
        </authorList>
    </citation>
    <scope>NUCLEOTIDE SEQUENCE</scope>
    <source>
        <strain evidence="3">JCM 4646</strain>
    </source>
</reference>
<reference evidence="3" key="1">
    <citation type="journal article" date="2014" name="Int. J. Syst. Evol. Microbiol.">
        <title>Complete genome sequence of Corynebacterium casei LMG S-19264T (=DSM 44701T), isolated from a smear-ripened cheese.</title>
        <authorList>
            <consortium name="US DOE Joint Genome Institute (JGI-PGF)"/>
            <person name="Walter F."/>
            <person name="Albersmeier A."/>
            <person name="Kalinowski J."/>
            <person name="Ruckert C."/>
        </authorList>
    </citation>
    <scope>NUCLEOTIDE SEQUENCE</scope>
    <source>
        <strain evidence="3">JCM 4646</strain>
    </source>
</reference>
<dbReference type="AlphaFoldDB" id="A0A919KZ41"/>
<gene>
    <name evidence="3" type="ORF">GCM10018781_55200</name>
</gene>
<accession>A0A919KZ41</accession>